<feature type="domain" description="Thiamine pyrophosphate enzyme N-terminal TPP-binding" evidence="7">
    <location>
        <begin position="1"/>
        <end position="115"/>
    </location>
</feature>
<evidence type="ECO:0000256" key="2">
    <source>
        <dbReference type="ARBA" id="ARBA00007812"/>
    </source>
</evidence>
<dbReference type="SUPFAM" id="SSF52467">
    <property type="entry name" value="DHS-like NAD/FAD-binding domain"/>
    <property type="match status" value="1"/>
</dbReference>
<dbReference type="FunFam" id="3.40.50.970:FF:000007">
    <property type="entry name" value="Acetolactate synthase"/>
    <property type="match status" value="1"/>
</dbReference>
<dbReference type="EMBL" id="FOAN01000003">
    <property type="protein sequence ID" value="SEL28078.1"/>
    <property type="molecule type" value="Genomic_DNA"/>
</dbReference>
<protein>
    <submittedName>
        <fullName evidence="8">Acetolactate synthase-1/2/3 large subunit</fullName>
    </submittedName>
</protein>
<evidence type="ECO:0000259" key="5">
    <source>
        <dbReference type="Pfam" id="PF00205"/>
    </source>
</evidence>
<dbReference type="InterPro" id="IPR012000">
    <property type="entry name" value="Thiamin_PyroP_enz_cen_dom"/>
</dbReference>
<organism evidence="8 9">
    <name type="scientific">Bosea lupini</name>
    <dbReference type="NCBI Taxonomy" id="1036779"/>
    <lineage>
        <taxon>Bacteria</taxon>
        <taxon>Pseudomonadati</taxon>
        <taxon>Pseudomonadota</taxon>
        <taxon>Alphaproteobacteria</taxon>
        <taxon>Hyphomicrobiales</taxon>
        <taxon>Boseaceae</taxon>
        <taxon>Bosea</taxon>
    </lineage>
</organism>
<reference evidence="9" key="1">
    <citation type="submission" date="2016-10" db="EMBL/GenBank/DDBJ databases">
        <authorList>
            <person name="Varghese N."/>
            <person name="Submissions S."/>
        </authorList>
    </citation>
    <scope>NUCLEOTIDE SEQUENCE [LARGE SCALE GENOMIC DNA]</scope>
    <source>
        <strain evidence="9">LMG 26383,CCUG 61248,R- 45681</strain>
    </source>
</reference>
<comment type="similarity">
    <text evidence="2 4">Belongs to the TPP enzyme family.</text>
</comment>
<comment type="cofactor">
    <cofactor evidence="1">
        <name>thiamine diphosphate</name>
        <dbReference type="ChEBI" id="CHEBI:58937"/>
    </cofactor>
</comment>
<evidence type="ECO:0000256" key="3">
    <source>
        <dbReference type="ARBA" id="ARBA00023052"/>
    </source>
</evidence>
<dbReference type="AlphaFoldDB" id="A0A1H7NYI8"/>
<dbReference type="InterPro" id="IPR029035">
    <property type="entry name" value="DHS-like_NAD/FAD-binding_dom"/>
</dbReference>
<dbReference type="SUPFAM" id="SSF52518">
    <property type="entry name" value="Thiamin diphosphate-binding fold (THDP-binding)"/>
    <property type="match status" value="2"/>
</dbReference>
<dbReference type="Gene3D" id="3.40.50.1220">
    <property type="entry name" value="TPP-binding domain"/>
    <property type="match status" value="1"/>
</dbReference>
<dbReference type="PANTHER" id="PTHR18968:SF13">
    <property type="entry name" value="ACETOLACTATE SYNTHASE CATALYTIC SUBUNIT, MITOCHONDRIAL"/>
    <property type="match status" value="1"/>
</dbReference>
<gene>
    <name evidence="8" type="ORF">SAMN04515666_103291</name>
</gene>
<dbReference type="Proteomes" id="UP000199664">
    <property type="component" value="Unassembled WGS sequence"/>
</dbReference>
<dbReference type="GO" id="GO:0000287">
    <property type="term" value="F:magnesium ion binding"/>
    <property type="evidence" value="ECO:0007669"/>
    <property type="project" value="InterPro"/>
</dbReference>
<sequence>MRGADLLVHMLTAYGVDVIFGVPGDTNVPLYDALREAQGQLRHVMARDERSAGYMADAYARLTNRPGIVEVPSGAGATYVLPCVAEANGSSVPLIVITSDTPVASEGRGVITELDCARLFESVAKASWLVKSAKRLPDTVRRAFRVATGGKPGVVHLAVPEDVLHEEVEPATVSLHVESHHRSFPAYRPSAEAAELDRLIALIRQARRPLFVFGGGAKRSQAGAALLALAERLGMPIVNTITGQSSLPDGHRLAIGVTGDNGFHPHANRAVAEADLLIYWGCRLGSVVSVGWTFPPPDHERRIVQIDIDPEIIGNNSANALSINGDVRAVAEGLATALPDTLAVDPQWLERLNGWRAQFWRDAQDELRDDSLPLKPQRVVQALNKRLDGAFSILSDPGTPTPHMTRLLRLDDPDTDFIIPRAYGGLGYALPAVVGAWLARPQARPLALFGDGSFGMNCGELETLVRLGVPAILIHFNNGCFGWIKALQRLHGHNATYSVDFLSLDAARIAEAFGLKAWRVTDAAELTAALDGALAFDGPGFIDVVVESIADVAPPVFSWLRRLGEDPLAQPHARNVELARSSPRSAP</sequence>
<dbReference type="GO" id="GO:0030976">
    <property type="term" value="F:thiamine pyrophosphate binding"/>
    <property type="evidence" value="ECO:0007669"/>
    <property type="project" value="InterPro"/>
</dbReference>
<evidence type="ECO:0000313" key="9">
    <source>
        <dbReference type="Proteomes" id="UP000199664"/>
    </source>
</evidence>
<dbReference type="Pfam" id="PF02776">
    <property type="entry name" value="TPP_enzyme_N"/>
    <property type="match status" value="1"/>
</dbReference>
<dbReference type="GO" id="GO:0003984">
    <property type="term" value="F:acetolactate synthase activity"/>
    <property type="evidence" value="ECO:0007669"/>
    <property type="project" value="TreeGrafter"/>
</dbReference>
<dbReference type="Gene3D" id="3.40.50.970">
    <property type="match status" value="2"/>
</dbReference>
<dbReference type="InterPro" id="IPR029061">
    <property type="entry name" value="THDP-binding"/>
</dbReference>
<feature type="domain" description="Thiamine pyrophosphate enzyme central" evidence="5">
    <location>
        <begin position="196"/>
        <end position="333"/>
    </location>
</feature>
<dbReference type="PANTHER" id="PTHR18968">
    <property type="entry name" value="THIAMINE PYROPHOSPHATE ENZYMES"/>
    <property type="match status" value="1"/>
</dbReference>
<feature type="domain" description="Thiamine pyrophosphate enzyme TPP-binding" evidence="6">
    <location>
        <begin position="398"/>
        <end position="544"/>
    </location>
</feature>
<evidence type="ECO:0000256" key="1">
    <source>
        <dbReference type="ARBA" id="ARBA00001964"/>
    </source>
</evidence>
<dbReference type="RefSeq" id="WP_091833302.1">
    <property type="nucleotide sequence ID" value="NZ_FOAN01000003.1"/>
</dbReference>
<keyword evidence="3 4" id="KW-0786">Thiamine pyrophosphate</keyword>
<name>A0A1H7NYI8_9HYPH</name>
<dbReference type="InterPro" id="IPR000399">
    <property type="entry name" value="TPP-bd_CS"/>
</dbReference>
<evidence type="ECO:0000259" key="7">
    <source>
        <dbReference type="Pfam" id="PF02776"/>
    </source>
</evidence>
<keyword evidence="9" id="KW-1185">Reference proteome</keyword>
<dbReference type="InterPro" id="IPR045229">
    <property type="entry name" value="TPP_enz"/>
</dbReference>
<dbReference type="STRING" id="1036779.SAMN04515666_103291"/>
<dbReference type="CDD" id="cd07035">
    <property type="entry name" value="TPP_PYR_POX_like"/>
    <property type="match status" value="1"/>
</dbReference>
<evidence type="ECO:0000313" key="8">
    <source>
        <dbReference type="EMBL" id="SEL28078.1"/>
    </source>
</evidence>
<dbReference type="GO" id="GO:0005948">
    <property type="term" value="C:acetolactate synthase complex"/>
    <property type="evidence" value="ECO:0007669"/>
    <property type="project" value="TreeGrafter"/>
</dbReference>
<accession>A0A1H7NYI8</accession>
<dbReference type="PROSITE" id="PS00187">
    <property type="entry name" value="TPP_ENZYMES"/>
    <property type="match status" value="1"/>
</dbReference>
<dbReference type="GO" id="GO:0009099">
    <property type="term" value="P:L-valine biosynthetic process"/>
    <property type="evidence" value="ECO:0007669"/>
    <property type="project" value="TreeGrafter"/>
</dbReference>
<evidence type="ECO:0000256" key="4">
    <source>
        <dbReference type="RuleBase" id="RU362132"/>
    </source>
</evidence>
<dbReference type="OrthoDB" id="4494979at2"/>
<dbReference type="InterPro" id="IPR012001">
    <property type="entry name" value="Thiamin_PyroP_enz_TPP-bd_dom"/>
</dbReference>
<evidence type="ECO:0000259" key="6">
    <source>
        <dbReference type="Pfam" id="PF02775"/>
    </source>
</evidence>
<dbReference type="GO" id="GO:0050660">
    <property type="term" value="F:flavin adenine dinucleotide binding"/>
    <property type="evidence" value="ECO:0007669"/>
    <property type="project" value="TreeGrafter"/>
</dbReference>
<dbReference type="GO" id="GO:0009097">
    <property type="term" value="P:isoleucine biosynthetic process"/>
    <property type="evidence" value="ECO:0007669"/>
    <property type="project" value="TreeGrafter"/>
</dbReference>
<dbReference type="InterPro" id="IPR011766">
    <property type="entry name" value="TPP_enzyme_TPP-bd"/>
</dbReference>
<dbReference type="CDD" id="cd00568">
    <property type="entry name" value="TPP_enzymes"/>
    <property type="match status" value="1"/>
</dbReference>
<proteinExistence type="inferred from homology"/>
<dbReference type="Pfam" id="PF02775">
    <property type="entry name" value="TPP_enzyme_C"/>
    <property type="match status" value="1"/>
</dbReference>
<dbReference type="Pfam" id="PF00205">
    <property type="entry name" value="TPP_enzyme_M"/>
    <property type="match status" value="1"/>
</dbReference>